<dbReference type="GO" id="GO:0005230">
    <property type="term" value="F:extracellular ligand-gated monoatomic ion channel activity"/>
    <property type="evidence" value="ECO:0007669"/>
    <property type="project" value="InterPro"/>
</dbReference>
<dbReference type="AlphaFoldDB" id="A0A8S3FJK6"/>
<dbReference type="Gene3D" id="2.70.170.10">
    <property type="entry name" value="Neurotransmitter-gated ion-channel ligand-binding domain"/>
    <property type="match status" value="1"/>
</dbReference>
<proteinExistence type="predicted"/>
<evidence type="ECO:0000256" key="1">
    <source>
        <dbReference type="SAM" id="Phobius"/>
    </source>
</evidence>
<dbReference type="Proteomes" id="UP000681967">
    <property type="component" value="Unassembled WGS sequence"/>
</dbReference>
<dbReference type="EMBL" id="CAJOBH010246448">
    <property type="protein sequence ID" value="CAF5126239.1"/>
    <property type="molecule type" value="Genomic_DNA"/>
</dbReference>
<dbReference type="InterPro" id="IPR036734">
    <property type="entry name" value="Neur_chan_lig-bd_sf"/>
</dbReference>
<keyword evidence="1" id="KW-0812">Transmembrane</keyword>
<reference evidence="3" key="1">
    <citation type="submission" date="2021-02" db="EMBL/GenBank/DDBJ databases">
        <authorList>
            <person name="Nowell W R."/>
        </authorList>
    </citation>
    <scope>NUCLEOTIDE SEQUENCE</scope>
</reference>
<sequence>MLIDRLVYIYCYLHLLIPLINFTLADCTLFQEETRLIRRLLNESTYLKRVRPSQEVVVDIRFVFNQIISMVEKEQIIVTNCFVDQKWTGTENKTIEFFFQIKIFKKQNLQIHDLFGIQSNLKI</sequence>
<accession>A0A8S3FJK6</accession>
<comment type="caution">
    <text evidence="3">The sequence shown here is derived from an EMBL/GenBank/DDBJ whole genome shotgun (WGS) entry which is preliminary data.</text>
</comment>
<name>A0A8S3FJK6_9BILA</name>
<gene>
    <name evidence="3" type="ORF">BYL167_LOCUS67826</name>
</gene>
<feature type="transmembrane region" description="Helical" evidence="1">
    <location>
        <begin position="6"/>
        <end position="30"/>
    </location>
</feature>
<dbReference type="GO" id="GO:0016020">
    <property type="term" value="C:membrane"/>
    <property type="evidence" value="ECO:0007669"/>
    <property type="project" value="InterPro"/>
</dbReference>
<dbReference type="InterPro" id="IPR006202">
    <property type="entry name" value="Neur_chan_lig-bd"/>
</dbReference>
<dbReference type="Pfam" id="PF02931">
    <property type="entry name" value="Neur_chan_LBD"/>
    <property type="match status" value="1"/>
</dbReference>
<organism evidence="3 4">
    <name type="scientific">Rotaria magnacalcarata</name>
    <dbReference type="NCBI Taxonomy" id="392030"/>
    <lineage>
        <taxon>Eukaryota</taxon>
        <taxon>Metazoa</taxon>
        <taxon>Spiralia</taxon>
        <taxon>Gnathifera</taxon>
        <taxon>Rotifera</taxon>
        <taxon>Eurotatoria</taxon>
        <taxon>Bdelloidea</taxon>
        <taxon>Philodinida</taxon>
        <taxon>Philodinidae</taxon>
        <taxon>Rotaria</taxon>
    </lineage>
</organism>
<evidence type="ECO:0000313" key="3">
    <source>
        <dbReference type="EMBL" id="CAF5126239.1"/>
    </source>
</evidence>
<dbReference type="SUPFAM" id="SSF63712">
    <property type="entry name" value="Nicotinic receptor ligand binding domain-like"/>
    <property type="match status" value="1"/>
</dbReference>
<keyword evidence="1" id="KW-1133">Transmembrane helix</keyword>
<evidence type="ECO:0000259" key="2">
    <source>
        <dbReference type="Pfam" id="PF02931"/>
    </source>
</evidence>
<feature type="domain" description="Neurotransmitter-gated ion-channel ligand-binding" evidence="2">
    <location>
        <begin position="33"/>
        <end position="88"/>
    </location>
</feature>
<evidence type="ECO:0000313" key="4">
    <source>
        <dbReference type="Proteomes" id="UP000681967"/>
    </source>
</evidence>
<protein>
    <recommendedName>
        <fullName evidence="2">Neurotransmitter-gated ion-channel ligand-binding domain-containing protein</fullName>
    </recommendedName>
</protein>
<keyword evidence="1" id="KW-0472">Membrane</keyword>